<feature type="transmembrane region" description="Helical" evidence="1">
    <location>
        <begin position="90"/>
        <end position="109"/>
    </location>
</feature>
<keyword evidence="1" id="KW-0812">Transmembrane</keyword>
<dbReference type="AlphaFoldDB" id="A0A7W4TKD7"/>
<protein>
    <submittedName>
        <fullName evidence="2">Putative membrane protein YqjE</fullName>
    </submittedName>
</protein>
<dbReference type="EMBL" id="JACHVY010000001">
    <property type="protein sequence ID" value="MBB2900534.1"/>
    <property type="molecule type" value="Genomic_DNA"/>
</dbReference>
<gene>
    <name evidence="2" type="ORF">FHR75_001322</name>
</gene>
<evidence type="ECO:0000313" key="2">
    <source>
        <dbReference type="EMBL" id="MBB2900534.1"/>
    </source>
</evidence>
<dbReference type="Pfam" id="PF07332">
    <property type="entry name" value="Phage_holin_3_6"/>
    <property type="match status" value="1"/>
</dbReference>
<comment type="caution">
    <text evidence="2">The sequence shown here is derived from an EMBL/GenBank/DDBJ whole genome shotgun (WGS) entry which is preliminary data.</text>
</comment>
<dbReference type="RefSeq" id="WP_012084855.1">
    <property type="nucleotide sequence ID" value="NZ_JACHVY010000001.1"/>
</dbReference>
<evidence type="ECO:0000313" key="3">
    <source>
        <dbReference type="Proteomes" id="UP000533269"/>
    </source>
</evidence>
<evidence type="ECO:0000256" key="1">
    <source>
        <dbReference type="SAM" id="Phobius"/>
    </source>
</evidence>
<sequence length="142" mass="14496">MSGATAAPPPGGRGGAQDERSLGEIVGSITGEFSTLVRQEIALAKAEATQDAKTAGKGVGLLAGAGVAGHLFLIALSALIVIALGGVIGYGWSALIVTVVWAIIAAVLATRGKKELTKIPPPLEQTQQSLKEDAQWLKNRNS</sequence>
<dbReference type="Proteomes" id="UP000533269">
    <property type="component" value="Unassembled WGS sequence"/>
</dbReference>
<reference evidence="2 3" key="1">
    <citation type="submission" date="2020-08" db="EMBL/GenBank/DDBJ databases">
        <title>The Agave Microbiome: Exploring the role of microbial communities in plant adaptations to desert environments.</title>
        <authorList>
            <person name="Partida-Martinez L.P."/>
        </authorList>
    </citation>
    <scope>NUCLEOTIDE SEQUENCE [LARGE SCALE GENOMIC DNA]</scope>
    <source>
        <strain evidence="2 3">AS2.23</strain>
    </source>
</reference>
<accession>A0A7W4TKD7</accession>
<keyword evidence="1" id="KW-0472">Membrane</keyword>
<reference evidence="2 3" key="2">
    <citation type="submission" date="2020-08" db="EMBL/GenBank/DDBJ databases">
        <authorList>
            <person name="Partida-Martinez L."/>
            <person name="Huntemann M."/>
            <person name="Clum A."/>
            <person name="Wang J."/>
            <person name="Palaniappan K."/>
            <person name="Ritter S."/>
            <person name="Chen I.-M."/>
            <person name="Stamatis D."/>
            <person name="Reddy T."/>
            <person name="O'Malley R."/>
            <person name="Daum C."/>
            <person name="Shapiro N."/>
            <person name="Ivanova N."/>
            <person name="Kyrpides N."/>
            <person name="Woyke T."/>
        </authorList>
    </citation>
    <scope>NUCLEOTIDE SEQUENCE [LARGE SCALE GENOMIC DNA]</scope>
    <source>
        <strain evidence="2 3">AS2.23</strain>
    </source>
</reference>
<name>A0A7W4TKD7_KINRA</name>
<organism evidence="2 3">
    <name type="scientific">Kineococcus radiotolerans</name>
    <dbReference type="NCBI Taxonomy" id="131568"/>
    <lineage>
        <taxon>Bacteria</taxon>
        <taxon>Bacillati</taxon>
        <taxon>Actinomycetota</taxon>
        <taxon>Actinomycetes</taxon>
        <taxon>Kineosporiales</taxon>
        <taxon>Kineosporiaceae</taxon>
        <taxon>Kineococcus</taxon>
    </lineage>
</organism>
<feature type="transmembrane region" description="Helical" evidence="1">
    <location>
        <begin position="59"/>
        <end position="84"/>
    </location>
</feature>
<dbReference type="OMA" id="WAKHPTR"/>
<proteinExistence type="predicted"/>
<keyword evidence="1" id="KW-1133">Transmembrane helix</keyword>
<dbReference type="InterPro" id="IPR009937">
    <property type="entry name" value="Phage_holin_3_6"/>
</dbReference>